<keyword evidence="1" id="KW-0175">Coiled coil</keyword>
<sequence>MTDFNIVLILTILSTSLTIIFSIIQIYLKIKQSLKNAIEEIVQKELTNLRMQLQDTNKRIDNIEEKIKELNSKIK</sequence>
<dbReference type="KEGG" id="vg:20964533"/>
<dbReference type="RefSeq" id="YP_009094245.1">
    <property type="nucleotide sequence ID" value="NC_025375.1"/>
</dbReference>
<keyword evidence="2" id="KW-0472">Membrane</keyword>
<proteinExistence type="predicted"/>
<dbReference type="Proteomes" id="UP000203343">
    <property type="component" value="Segment"/>
</dbReference>
<evidence type="ECO:0000313" key="3">
    <source>
        <dbReference type="EMBL" id="CAQ58461.1"/>
    </source>
</evidence>
<organism evidence="3 4">
    <name type="scientific">Stygiolobus rod-shaped virus</name>
    <dbReference type="NCBI Taxonomy" id="537009"/>
    <lineage>
        <taxon>Viruses</taxon>
        <taxon>Adnaviria</taxon>
        <taxon>Zilligvirae</taxon>
        <taxon>Taleaviricota</taxon>
        <taxon>Tokiviricetes</taxon>
        <taxon>Ligamenvirales</taxon>
        <taxon>Rudiviridae</taxon>
        <taxon>Azorudivirus</taxon>
        <taxon>Azorudivirus furnasense</taxon>
        <taxon>Azorudivirus SRV</taxon>
    </lineage>
</organism>
<accession>B6EFC6</accession>
<evidence type="ECO:0000256" key="1">
    <source>
        <dbReference type="SAM" id="Coils"/>
    </source>
</evidence>
<keyword evidence="2" id="KW-1133">Transmembrane helix</keyword>
<protein>
    <submittedName>
        <fullName evidence="3">Uncharacterized protein</fullName>
    </submittedName>
</protein>
<reference evidence="3 4" key="1">
    <citation type="journal article" date="2008" name="J. Bacteriol.">
        <title>SRV, a new viral isolate from Stygiolobus and general properties of the crenarchaeal rudiviruses and their virus-host interactions.</title>
        <authorList>
            <person name="Vestergaard G."/>
            <person name="Shah S.A."/>
            <person name="Bize A."/>
            <person name="Reitberger W."/>
            <person name="Reuter M."/>
            <person name="Phan H."/>
            <person name="Briegel A."/>
            <person name="Rachel R."/>
            <person name="Garrett R.A."/>
            <person name="Prangishvili D."/>
        </authorList>
    </citation>
    <scope>NUCLEOTIDE SEQUENCE [LARGE SCALE GENOMIC DNA]</scope>
</reference>
<dbReference type="EMBL" id="FM164764">
    <property type="protein sequence ID" value="CAQ58461.1"/>
    <property type="molecule type" value="Genomic_DNA"/>
</dbReference>
<keyword evidence="4" id="KW-1185">Reference proteome</keyword>
<feature type="coiled-coil region" evidence="1">
    <location>
        <begin position="39"/>
        <end position="73"/>
    </location>
</feature>
<dbReference type="GeneID" id="20964533"/>
<evidence type="ECO:0000313" key="4">
    <source>
        <dbReference type="Proteomes" id="UP000203343"/>
    </source>
</evidence>
<keyword evidence="2" id="KW-0812">Transmembrane</keyword>
<feature type="transmembrane region" description="Helical" evidence="2">
    <location>
        <begin position="6"/>
        <end position="28"/>
    </location>
</feature>
<name>B6EFC6_9VIRU</name>
<evidence type="ECO:0000256" key="2">
    <source>
        <dbReference type="SAM" id="Phobius"/>
    </source>
</evidence>